<evidence type="ECO:0000313" key="3">
    <source>
        <dbReference type="Proteomes" id="UP000291084"/>
    </source>
</evidence>
<feature type="compositionally biased region" description="Polar residues" evidence="1">
    <location>
        <begin position="117"/>
        <end position="130"/>
    </location>
</feature>
<reference evidence="2 3" key="1">
    <citation type="journal article" date="2015" name="Sci. Rep.">
        <title>The power of single molecule real-time sequencing technology in the de novo assembly of a eukaryotic genome.</title>
        <authorList>
            <person name="Sakai H."/>
            <person name="Naito K."/>
            <person name="Ogiso-Tanaka E."/>
            <person name="Takahashi Y."/>
            <person name="Iseki K."/>
            <person name="Muto C."/>
            <person name="Satou K."/>
            <person name="Teruya K."/>
            <person name="Shiroma A."/>
            <person name="Shimoji M."/>
            <person name="Hirano T."/>
            <person name="Itoh T."/>
            <person name="Kaga A."/>
            <person name="Tomooka N."/>
        </authorList>
    </citation>
    <scope>NUCLEOTIDE SEQUENCE [LARGE SCALE GENOMIC DNA]</scope>
    <source>
        <strain evidence="3">cv. Shumari</strain>
    </source>
</reference>
<sequence length="246" mass="27131">MSMTQSGFRFFEEKNYHPCQKFFFMVRGAETRRIVMLNGGISNTGSAMKTGKGVHKGTNVGGKMFEKGTHGDYCSYCKRSGHTKEICFKLHGRKNVLERMGNNKGCTQRWVNHTTSEQEATNKCSSSQSNPQPPDLDMKAYKEKLERLEAMVESMSKLSGSCTLSIKGKIYLNSVGQVSQGIWILDLGAIDHMTPFSGSFDSYGKSNKAQLIMVANGQGIPICGSGNIIFGLIYYIEGCFTCSSIS</sequence>
<evidence type="ECO:0000256" key="1">
    <source>
        <dbReference type="SAM" id="MobiDB-lite"/>
    </source>
</evidence>
<keyword evidence="3" id="KW-1185">Reference proteome</keyword>
<name>A0A0S3RZI9_PHAAN</name>
<evidence type="ECO:0000313" key="2">
    <source>
        <dbReference type="EMBL" id="BAT85997.1"/>
    </source>
</evidence>
<protein>
    <submittedName>
        <fullName evidence="2">Uncharacterized protein</fullName>
    </submittedName>
</protein>
<organism evidence="2 3">
    <name type="scientific">Vigna angularis var. angularis</name>
    <dbReference type="NCBI Taxonomy" id="157739"/>
    <lineage>
        <taxon>Eukaryota</taxon>
        <taxon>Viridiplantae</taxon>
        <taxon>Streptophyta</taxon>
        <taxon>Embryophyta</taxon>
        <taxon>Tracheophyta</taxon>
        <taxon>Spermatophyta</taxon>
        <taxon>Magnoliopsida</taxon>
        <taxon>eudicotyledons</taxon>
        <taxon>Gunneridae</taxon>
        <taxon>Pentapetalae</taxon>
        <taxon>rosids</taxon>
        <taxon>fabids</taxon>
        <taxon>Fabales</taxon>
        <taxon>Fabaceae</taxon>
        <taxon>Papilionoideae</taxon>
        <taxon>50 kb inversion clade</taxon>
        <taxon>NPAAA clade</taxon>
        <taxon>indigoferoid/millettioid clade</taxon>
        <taxon>Phaseoleae</taxon>
        <taxon>Vigna</taxon>
    </lineage>
</organism>
<dbReference type="Proteomes" id="UP000291084">
    <property type="component" value="Chromosome 4"/>
</dbReference>
<feature type="region of interest" description="Disordered" evidence="1">
    <location>
        <begin position="117"/>
        <end position="136"/>
    </location>
</feature>
<dbReference type="EMBL" id="AP015037">
    <property type="protein sequence ID" value="BAT85997.1"/>
    <property type="molecule type" value="Genomic_DNA"/>
</dbReference>
<gene>
    <name evidence="2" type="primary">Vigan.04G360600</name>
    <name evidence="2" type="ORF">VIGAN_04360600</name>
</gene>
<accession>A0A0S3RZI9</accession>
<dbReference type="AlphaFoldDB" id="A0A0S3RZI9"/>
<proteinExistence type="predicted"/>
<dbReference type="OrthoDB" id="1436954at2759"/>